<dbReference type="Proteomes" id="UP001200642">
    <property type="component" value="Unassembled WGS sequence"/>
</dbReference>
<organism evidence="1 2">
    <name type="scientific">Cerina litoralis</name>
    <dbReference type="NCBI Taxonomy" id="2874477"/>
    <lineage>
        <taxon>Bacteria</taxon>
        <taxon>Pseudomonadati</taxon>
        <taxon>Bacteroidota</taxon>
        <taxon>Flavobacteriia</taxon>
        <taxon>Flavobacteriales</taxon>
        <taxon>Flavobacteriaceae</taxon>
        <taxon>Cerina</taxon>
    </lineage>
</organism>
<reference evidence="1" key="1">
    <citation type="submission" date="2023-02" db="EMBL/GenBank/DDBJ databases">
        <title>Genome of Flavobacteriaceae gen. nov. sp. strain F89.</title>
        <authorList>
            <person name="Wang Y."/>
        </authorList>
    </citation>
    <scope>NUCLEOTIDE SEQUENCE</scope>
    <source>
        <strain evidence="1">F89</strain>
    </source>
</reference>
<comment type="caution">
    <text evidence="1">The sequence shown here is derived from an EMBL/GenBank/DDBJ whole genome shotgun (WGS) entry which is preliminary data.</text>
</comment>
<dbReference type="EMBL" id="JAIRBC010000086">
    <property type="protein sequence ID" value="MCG2462962.1"/>
    <property type="molecule type" value="Genomic_DNA"/>
</dbReference>
<dbReference type="RefSeq" id="WP_317904096.1">
    <property type="nucleotide sequence ID" value="NZ_JAIRBC010000086.1"/>
</dbReference>
<gene>
    <name evidence="1" type="ORF">K8352_19545</name>
</gene>
<protein>
    <submittedName>
        <fullName evidence="1">DUF2806 domain-containing protein</fullName>
    </submittedName>
</protein>
<dbReference type="InterPro" id="IPR021254">
    <property type="entry name" value="DUF2806"/>
</dbReference>
<accession>A0AAE3JV31</accession>
<name>A0AAE3JV31_9FLAO</name>
<dbReference type="Pfam" id="PF10987">
    <property type="entry name" value="DUF2806"/>
    <property type="match status" value="1"/>
</dbReference>
<evidence type="ECO:0000313" key="1">
    <source>
        <dbReference type="EMBL" id="MCG2462962.1"/>
    </source>
</evidence>
<keyword evidence="2" id="KW-1185">Reference proteome</keyword>
<sequence>MPEINLIKLDGKPLEKLIEVISNGIGTLYRPRSIRKDADAKAYEIGILENAKAKALSEGKELEAETYIRIQERLIFKETERQNNIDSIAEKTANQLENEPIISEKPVDKDWTKRFFNIAQDVSNEEMQNLWSRILTGEVVNPGSFSLRTLELLKNLSKKEAETFNRMANLAISSFNSPCIYQGKNQKGDFLNKYGSGFNDRLLLIEVGLLQPDSLITRSLPANETDSETFVYHTSGNIILKQILQPKSSKQKISIYRFSNIGEELLRIITIEPNVEYLKEFALAHTNQHSKFELAYILKKYKNGDVDHTNWEEITNANTV</sequence>
<evidence type="ECO:0000313" key="2">
    <source>
        <dbReference type="Proteomes" id="UP001200642"/>
    </source>
</evidence>
<dbReference type="AlphaFoldDB" id="A0AAE3JV31"/>
<proteinExistence type="predicted"/>